<reference evidence="1 2" key="1">
    <citation type="journal article" date="2018" name="PLoS Pathog.">
        <title>Evolution of structural diversity of trichothecenes, a family of toxins produced by plant pathogenic and entomopathogenic fungi.</title>
        <authorList>
            <person name="Proctor R.H."/>
            <person name="McCormick S.P."/>
            <person name="Kim H.S."/>
            <person name="Cardoza R.E."/>
            <person name="Stanley A.M."/>
            <person name="Lindo L."/>
            <person name="Kelly A."/>
            <person name="Brown D.W."/>
            <person name="Lee T."/>
            <person name="Vaughan M.M."/>
            <person name="Alexander N.J."/>
            <person name="Busman M."/>
            <person name="Gutierrez S."/>
        </authorList>
    </citation>
    <scope>NUCLEOTIDE SEQUENCE [LARGE SCALE GENOMIC DNA]</scope>
    <source>
        <strain evidence="1 2">IBT 40837</strain>
    </source>
</reference>
<evidence type="ECO:0000313" key="1">
    <source>
        <dbReference type="EMBL" id="RFU71778.1"/>
    </source>
</evidence>
<organism evidence="1 2">
    <name type="scientific">Trichoderma arundinaceum</name>
    <dbReference type="NCBI Taxonomy" id="490622"/>
    <lineage>
        <taxon>Eukaryota</taxon>
        <taxon>Fungi</taxon>
        <taxon>Dikarya</taxon>
        <taxon>Ascomycota</taxon>
        <taxon>Pezizomycotina</taxon>
        <taxon>Sordariomycetes</taxon>
        <taxon>Hypocreomycetidae</taxon>
        <taxon>Hypocreales</taxon>
        <taxon>Hypocreaceae</taxon>
        <taxon>Trichoderma</taxon>
    </lineage>
</organism>
<dbReference type="Proteomes" id="UP000266272">
    <property type="component" value="Unassembled WGS sequence"/>
</dbReference>
<evidence type="ECO:0000313" key="2">
    <source>
        <dbReference type="Proteomes" id="UP000266272"/>
    </source>
</evidence>
<gene>
    <name evidence="1" type="ORF">TARUN_10482</name>
</gene>
<accession>A0A395N6M3</accession>
<sequence length="91" mass="9759">MVGPSLIGLIAPQPFSKGRQGGEDQLHYFMPRRCSTLCLDTSAELARGVRSSSNNKYPYPSDAIGLSNRRLTDDAAARPLVANSFAAYIGA</sequence>
<name>A0A395N6M3_TRIAR</name>
<dbReference type="EMBL" id="PXOA01001252">
    <property type="protein sequence ID" value="RFU71778.1"/>
    <property type="molecule type" value="Genomic_DNA"/>
</dbReference>
<feature type="non-terminal residue" evidence="1">
    <location>
        <position position="91"/>
    </location>
</feature>
<keyword evidence="2" id="KW-1185">Reference proteome</keyword>
<dbReference type="AlphaFoldDB" id="A0A395N6M3"/>
<proteinExistence type="predicted"/>
<protein>
    <submittedName>
        <fullName evidence="1">Uncharacterized protein</fullName>
    </submittedName>
</protein>
<comment type="caution">
    <text evidence="1">The sequence shown here is derived from an EMBL/GenBank/DDBJ whole genome shotgun (WGS) entry which is preliminary data.</text>
</comment>